<evidence type="ECO:0000256" key="5">
    <source>
        <dbReference type="ARBA" id="ARBA00023163"/>
    </source>
</evidence>
<dbReference type="NCBIfam" id="TIGR01951">
    <property type="entry name" value="nusB"/>
    <property type="match status" value="1"/>
</dbReference>
<dbReference type="PANTHER" id="PTHR11078">
    <property type="entry name" value="N UTILIZATION SUBSTANCE PROTEIN B-RELATED"/>
    <property type="match status" value="1"/>
</dbReference>
<reference evidence="8 9" key="1">
    <citation type="submission" date="2020-08" db="EMBL/GenBank/DDBJ databases">
        <authorList>
            <person name="Liu C."/>
            <person name="Sun Q."/>
        </authorList>
    </citation>
    <scope>NUCLEOTIDE SEQUENCE [LARGE SCALE GENOMIC DNA]</scope>
    <source>
        <strain evidence="8 9">NSJ-29</strain>
    </source>
</reference>
<name>A0A7G9GD34_9FIRM</name>
<dbReference type="GO" id="GO:0003723">
    <property type="term" value="F:RNA binding"/>
    <property type="evidence" value="ECO:0007669"/>
    <property type="project" value="UniProtKB-UniRule"/>
</dbReference>
<keyword evidence="3 6" id="KW-0694">RNA-binding</keyword>
<protein>
    <recommendedName>
        <fullName evidence="6">Transcription antitermination protein NusB</fullName>
    </recommendedName>
    <alternativeName>
        <fullName evidence="6">Antitermination factor NusB</fullName>
    </alternativeName>
</protein>
<feature type="domain" description="NusB/RsmB/TIM44" evidence="7">
    <location>
        <begin position="6"/>
        <end position="142"/>
    </location>
</feature>
<proteinExistence type="inferred from homology"/>
<evidence type="ECO:0000313" key="8">
    <source>
        <dbReference type="EMBL" id="QNM08716.1"/>
    </source>
</evidence>
<evidence type="ECO:0000256" key="1">
    <source>
        <dbReference type="ARBA" id="ARBA00005952"/>
    </source>
</evidence>
<evidence type="ECO:0000313" key="9">
    <source>
        <dbReference type="Proteomes" id="UP000515860"/>
    </source>
</evidence>
<comment type="function">
    <text evidence="6">Involved in transcription antitermination. Required for transcription of ribosomal RNA (rRNA) genes. Binds specifically to the boxA antiterminator sequence of the ribosomal RNA (rrn) operons.</text>
</comment>
<dbReference type="InterPro" id="IPR035926">
    <property type="entry name" value="NusB-like_sf"/>
</dbReference>
<dbReference type="RefSeq" id="WP_118645795.1">
    <property type="nucleotide sequence ID" value="NZ_CP060635.1"/>
</dbReference>
<dbReference type="EMBL" id="CP060635">
    <property type="protein sequence ID" value="QNM08716.1"/>
    <property type="molecule type" value="Genomic_DNA"/>
</dbReference>
<dbReference type="InterPro" id="IPR011605">
    <property type="entry name" value="NusB_fam"/>
</dbReference>
<sequence length="148" mass="16719">MKRSELRETIFKLLFMAQFNSPAEMPEQLKLYFESLEQGREDALYAKGPTEADEAYMKEKYDRILEKLPEIDGILNETATGWKTSRMSKVDLTILRLAVYEVKYDEEVPVSVAINEAVEIAKRFGGGESASFINGILGKIAKEAEGTE</sequence>
<evidence type="ECO:0000256" key="2">
    <source>
        <dbReference type="ARBA" id="ARBA00022814"/>
    </source>
</evidence>
<dbReference type="HAMAP" id="MF_00073">
    <property type="entry name" value="NusB"/>
    <property type="match status" value="1"/>
</dbReference>
<dbReference type="KEGG" id="whj:H9Q79_18090"/>
<evidence type="ECO:0000259" key="7">
    <source>
        <dbReference type="Pfam" id="PF01029"/>
    </source>
</evidence>
<gene>
    <name evidence="6 8" type="primary">nusB</name>
    <name evidence="8" type="ORF">H9Q79_18090</name>
</gene>
<dbReference type="Pfam" id="PF01029">
    <property type="entry name" value="NusB"/>
    <property type="match status" value="1"/>
</dbReference>
<evidence type="ECO:0000256" key="6">
    <source>
        <dbReference type="HAMAP-Rule" id="MF_00073"/>
    </source>
</evidence>
<dbReference type="InterPro" id="IPR006027">
    <property type="entry name" value="NusB_RsmB_TIM44"/>
</dbReference>
<comment type="similarity">
    <text evidence="1 6">Belongs to the NusB family.</text>
</comment>
<keyword evidence="5 6" id="KW-0804">Transcription</keyword>
<dbReference type="PANTHER" id="PTHR11078:SF3">
    <property type="entry name" value="ANTITERMINATION NUSB DOMAIN-CONTAINING PROTEIN"/>
    <property type="match status" value="1"/>
</dbReference>
<keyword evidence="4 6" id="KW-0805">Transcription regulation</keyword>
<dbReference type="Proteomes" id="UP000515860">
    <property type="component" value="Chromosome"/>
</dbReference>
<dbReference type="Gene3D" id="1.10.940.10">
    <property type="entry name" value="NusB-like"/>
    <property type="match status" value="1"/>
</dbReference>
<accession>A0A7G9GD34</accession>
<dbReference type="GO" id="GO:0006353">
    <property type="term" value="P:DNA-templated transcription termination"/>
    <property type="evidence" value="ECO:0007669"/>
    <property type="project" value="UniProtKB-UniRule"/>
</dbReference>
<evidence type="ECO:0000256" key="4">
    <source>
        <dbReference type="ARBA" id="ARBA00023015"/>
    </source>
</evidence>
<evidence type="ECO:0000256" key="3">
    <source>
        <dbReference type="ARBA" id="ARBA00022884"/>
    </source>
</evidence>
<dbReference type="SUPFAM" id="SSF48013">
    <property type="entry name" value="NusB-like"/>
    <property type="match status" value="1"/>
</dbReference>
<dbReference type="GO" id="GO:0005829">
    <property type="term" value="C:cytosol"/>
    <property type="evidence" value="ECO:0007669"/>
    <property type="project" value="TreeGrafter"/>
</dbReference>
<dbReference type="AlphaFoldDB" id="A0A7G9GD34"/>
<dbReference type="GO" id="GO:0031564">
    <property type="term" value="P:transcription antitermination"/>
    <property type="evidence" value="ECO:0007669"/>
    <property type="project" value="UniProtKB-KW"/>
</dbReference>
<organism evidence="8 9">
    <name type="scientific">Wansuia hejianensis</name>
    <dbReference type="NCBI Taxonomy" id="2763667"/>
    <lineage>
        <taxon>Bacteria</taxon>
        <taxon>Bacillati</taxon>
        <taxon>Bacillota</taxon>
        <taxon>Clostridia</taxon>
        <taxon>Lachnospirales</taxon>
        <taxon>Lachnospiraceae</taxon>
        <taxon>Wansuia</taxon>
    </lineage>
</organism>
<keyword evidence="9" id="KW-1185">Reference proteome</keyword>
<keyword evidence="2 6" id="KW-0889">Transcription antitermination</keyword>